<comment type="function">
    <text evidence="3">Required for maturation of 30S ribosomal subunits.</text>
</comment>
<dbReference type="EMBL" id="LFVU01000003">
    <property type="protein sequence ID" value="KMT23068.1"/>
    <property type="molecule type" value="Genomic_DNA"/>
</dbReference>
<dbReference type="Proteomes" id="UP000036756">
    <property type="component" value="Unassembled WGS sequence"/>
</dbReference>
<dbReference type="InterPro" id="IPR036847">
    <property type="entry name" value="RimP_C_sf"/>
</dbReference>
<dbReference type="AlphaFoldDB" id="A0A0J8DFX2"/>
<evidence type="ECO:0000313" key="7">
    <source>
        <dbReference type="Proteomes" id="UP000036756"/>
    </source>
</evidence>
<dbReference type="PATRIC" id="fig|1121307.3.peg.2398"/>
<comment type="subcellular location">
    <subcellularLocation>
        <location evidence="3">Cytoplasm</location>
    </subcellularLocation>
</comment>
<dbReference type="CDD" id="cd01734">
    <property type="entry name" value="YlxS_C"/>
    <property type="match status" value="1"/>
</dbReference>
<dbReference type="FunFam" id="3.30.300.70:FF:000001">
    <property type="entry name" value="Ribosome maturation factor RimP"/>
    <property type="match status" value="1"/>
</dbReference>
<protein>
    <recommendedName>
        <fullName evidence="3">Ribosome maturation factor RimP</fullName>
    </recommendedName>
</protein>
<dbReference type="InterPro" id="IPR028989">
    <property type="entry name" value="RimP_N"/>
</dbReference>
<dbReference type="PANTHER" id="PTHR33867">
    <property type="entry name" value="RIBOSOME MATURATION FACTOR RIMP"/>
    <property type="match status" value="1"/>
</dbReference>
<dbReference type="GO" id="GO:0006412">
    <property type="term" value="P:translation"/>
    <property type="evidence" value="ECO:0007669"/>
    <property type="project" value="TreeGrafter"/>
</dbReference>
<dbReference type="HAMAP" id="MF_01077">
    <property type="entry name" value="RimP"/>
    <property type="match status" value="1"/>
</dbReference>
<feature type="domain" description="Ribosome maturation factor RimP N-terminal" evidence="4">
    <location>
        <begin position="14"/>
        <end position="87"/>
    </location>
</feature>
<dbReference type="Gene3D" id="3.30.300.70">
    <property type="entry name" value="RimP-like superfamily, N-terminal"/>
    <property type="match status" value="1"/>
</dbReference>
<dbReference type="PANTHER" id="PTHR33867:SF1">
    <property type="entry name" value="RIBOSOME MATURATION FACTOR RIMP"/>
    <property type="match status" value="1"/>
</dbReference>
<dbReference type="STRING" id="1121307.CLCY_7c01150"/>
<reference evidence="6 7" key="1">
    <citation type="submission" date="2015-06" db="EMBL/GenBank/DDBJ databases">
        <title>Draft genome sequence of the purine-degrading Clostridium cylindrosporum HC-1 (DSM 605).</title>
        <authorList>
            <person name="Poehlein A."/>
            <person name="Schiel-Bengelsdorf B."/>
            <person name="Bengelsdorf F."/>
            <person name="Daniel R."/>
            <person name="Duerre P."/>
        </authorList>
    </citation>
    <scope>NUCLEOTIDE SEQUENCE [LARGE SCALE GENOMIC DNA]</scope>
    <source>
        <strain evidence="6 7">DSM 605</strain>
    </source>
</reference>
<accession>A0A0J8DFX2</accession>
<dbReference type="Gene3D" id="2.30.30.180">
    <property type="entry name" value="Ribosome maturation factor RimP, C-terminal domain"/>
    <property type="match status" value="1"/>
</dbReference>
<dbReference type="InterPro" id="IPR028998">
    <property type="entry name" value="RimP_C"/>
</dbReference>
<keyword evidence="1 3" id="KW-0963">Cytoplasm</keyword>
<evidence type="ECO:0000259" key="4">
    <source>
        <dbReference type="Pfam" id="PF02576"/>
    </source>
</evidence>
<dbReference type="GO" id="GO:0000028">
    <property type="term" value="P:ribosomal small subunit assembly"/>
    <property type="evidence" value="ECO:0007669"/>
    <property type="project" value="TreeGrafter"/>
</dbReference>
<comment type="caution">
    <text evidence="6">The sequence shown here is derived from an EMBL/GenBank/DDBJ whole genome shotgun (WGS) entry which is preliminary data.</text>
</comment>
<keyword evidence="7" id="KW-1185">Reference proteome</keyword>
<dbReference type="RefSeq" id="WP_048569444.1">
    <property type="nucleotide sequence ID" value="NZ_LFVU01000003.1"/>
</dbReference>
<evidence type="ECO:0000256" key="2">
    <source>
        <dbReference type="ARBA" id="ARBA00022517"/>
    </source>
</evidence>
<dbReference type="InterPro" id="IPR003728">
    <property type="entry name" value="Ribosome_maturation_RimP"/>
</dbReference>
<evidence type="ECO:0000256" key="3">
    <source>
        <dbReference type="HAMAP-Rule" id="MF_01077"/>
    </source>
</evidence>
<proteinExistence type="inferred from homology"/>
<name>A0A0J8DFX2_CLOCY</name>
<dbReference type="SUPFAM" id="SSF75420">
    <property type="entry name" value="YhbC-like, N-terminal domain"/>
    <property type="match status" value="1"/>
</dbReference>
<feature type="domain" description="Ribosome maturation factor RimP C-terminal" evidence="5">
    <location>
        <begin position="90"/>
        <end position="151"/>
    </location>
</feature>
<evidence type="ECO:0000259" key="5">
    <source>
        <dbReference type="Pfam" id="PF17384"/>
    </source>
</evidence>
<organism evidence="6 7">
    <name type="scientific">Clostridium cylindrosporum DSM 605</name>
    <dbReference type="NCBI Taxonomy" id="1121307"/>
    <lineage>
        <taxon>Bacteria</taxon>
        <taxon>Bacillati</taxon>
        <taxon>Bacillota</taxon>
        <taxon>Clostridia</taxon>
        <taxon>Eubacteriales</taxon>
        <taxon>Clostridiaceae</taxon>
        <taxon>Clostridium</taxon>
    </lineage>
</organism>
<dbReference type="Pfam" id="PF17384">
    <property type="entry name" value="DUF150_C"/>
    <property type="match status" value="1"/>
</dbReference>
<comment type="similarity">
    <text evidence="3">Belongs to the RimP family.</text>
</comment>
<keyword evidence="2 3" id="KW-0690">Ribosome biogenesis</keyword>
<dbReference type="OrthoDB" id="9805006at2"/>
<dbReference type="SUPFAM" id="SSF74942">
    <property type="entry name" value="YhbC-like, C-terminal domain"/>
    <property type="match status" value="1"/>
</dbReference>
<sequence length="154" mass="17604">MSKKNIELTIEEFASPLVEGLGYELVDIEFIKESGEWYLRFYIDSDNSDGINIDDCTTVSRALSAKLDEVDPIEESYYLEVSSPGLDRPLKKDTDFIKYSGKKIKIKFYKPFMEKKVMEGILKGLVESKIIVTVNNTDIEIDKDIVASVRLNDF</sequence>
<evidence type="ECO:0000313" key="6">
    <source>
        <dbReference type="EMBL" id="KMT23068.1"/>
    </source>
</evidence>
<gene>
    <name evidence="3 6" type="primary">rimP</name>
    <name evidence="6" type="ORF">CLCY_7c01150</name>
</gene>
<dbReference type="InterPro" id="IPR035956">
    <property type="entry name" value="RimP_N_sf"/>
</dbReference>
<dbReference type="GO" id="GO:0005829">
    <property type="term" value="C:cytosol"/>
    <property type="evidence" value="ECO:0007669"/>
    <property type="project" value="TreeGrafter"/>
</dbReference>
<dbReference type="Pfam" id="PF02576">
    <property type="entry name" value="RimP_N"/>
    <property type="match status" value="1"/>
</dbReference>
<evidence type="ECO:0000256" key="1">
    <source>
        <dbReference type="ARBA" id="ARBA00022490"/>
    </source>
</evidence>